<proteinExistence type="inferred from homology"/>
<feature type="transmembrane region" description="Helical" evidence="8">
    <location>
        <begin position="87"/>
        <end position="109"/>
    </location>
</feature>
<organism evidence="9 10">
    <name type="scientific">Musca hytrovirus</name>
    <name type="common">isolate Musca domestica/United States/Boucias/-</name>
    <name type="synonym">MHV</name>
    <dbReference type="NCBI Taxonomy" id="523909"/>
    <lineage>
        <taxon>Viruses</taxon>
        <taxon>Viruses incertae sedis</taxon>
        <taxon>Naldaviricetes</taxon>
        <taxon>Lefavirales</taxon>
        <taxon>Hytrosaviridae</taxon>
        <taxon>Muscavirus</taxon>
        <taxon>Muscavirus musdomesticae</taxon>
    </lineage>
</organism>
<evidence type="ECO:0000313" key="10">
    <source>
        <dbReference type="Proteomes" id="UP000011274"/>
    </source>
</evidence>
<dbReference type="GO" id="GO:0006862">
    <property type="term" value="P:nucleotide transport"/>
    <property type="evidence" value="ECO:0007669"/>
    <property type="project" value="InterPro"/>
</dbReference>
<feature type="transmembrane region" description="Helical" evidence="8">
    <location>
        <begin position="151"/>
        <end position="170"/>
    </location>
</feature>
<sequence>MDKNLVAGFLSSTFTTLLLHPLDVLRINQIANNTKLMPTARDIVRNCSMYRALPISLLAYVTSYSIYFPLNDYLKRHTPWQGDINKYAMFTFATIPPSFIGMTICNPLWTIKAHQINTAATLDNQPTHGSLIRSMRSIYETSGYRGFYKGLLFGYVNSMNGIISFALYDIFKDAAAVDTSMGYLWCSLASKTIATVVCFPIFAMRIRQQVDQMSLCETLTSLTRRPLYSGIVATLAQQLPKHSILLVTFEAIKKII</sequence>
<evidence type="ECO:0000256" key="1">
    <source>
        <dbReference type="ARBA" id="ARBA00004141"/>
    </source>
</evidence>
<dbReference type="EMBL" id="EU522111">
    <property type="protein sequence ID" value="ACD03469.1"/>
    <property type="molecule type" value="Genomic_DNA"/>
</dbReference>
<organismHost>
    <name type="scientific">Musca domestica</name>
    <name type="common">House fly</name>
    <dbReference type="NCBI Taxonomy" id="7370"/>
</organismHost>
<keyword evidence="10" id="KW-1185">Reference proteome</keyword>
<feature type="transmembrane region" description="Helical" evidence="8">
    <location>
        <begin position="182"/>
        <end position="203"/>
    </location>
</feature>
<feature type="transmembrane region" description="Helical" evidence="8">
    <location>
        <begin position="6"/>
        <end position="27"/>
    </location>
</feature>
<keyword evidence="5" id="KW-0677">Repeat</keyword>
<evidence type="ECO:0000256" key="7">
    <source>
        <dbReference type="ARBA" id="ARBA00023136"/>
    </source>
</evidence>
<dbReference type="KEGG" id="vg:6295469"/>
<evidence type="ECO:0000256" key="6">
    <source>
        <dbReference type="ARBA" id="ARBA00022989"/>
    </source>
</evidence>
<evidence type="ECO:0000256" key="5">
    <source>
        <dbReference type="ARBA" id="ARBA00022737"/>
    </source>
</evidence>
<dbReference type="OrthoDB" id="12246at10239"/>
<dbReference type="PROSITE" id="PS50920">
    <property type="entry name" value="SOLCAR"/>
    <property type="match status" value="1"/>
</dbReference>
<evidence type="ECO:0000313" key="9">
    <source>
        <dbReference type="EMBL" id="ACD03469.1"/>
    </source>
</evidence>
<dbReference type="InterPro" id="IPR023395">
    <property type="entry name" value="MCP_dom_sf"/>
</dbReference>
<dbReference type="GO" id="GO:0016020">
    <property type="term" value="C:membrane"/>
    <property type="evidence" value="ECO:0007669"/>
    <property type="project" value="UniProtKB-SubCell"/>
</dbReference>
<dbReference type="Proteomes" id="UP000011274">
    <property type="component" value="Segment"/>
</dbReference>
<dbReference type="RefSeq" id="YP_001883338.1">
    <property type="nucleotide sequence ID" value="NC_010671.1"/>
</dbReference>
<keyword evidence="4 8" id="KW-0812">Transmembrane</keyword>
<feature type="transmembrane region" description="Helical" evidence="8">
    <location>
        <begin position="48"/>
        <end position="67"/>
    </location>
</feature>
<dbReference type="InterPro" id="IPR018108">
    <property type="entry name" value="MCP_transmembrane"/>
</dbReference>
<protein>
    <submittedName>
        <fullName evidence="9">Mitochondrial carrier protein</fullName>
    </submittedName>
</protein>
<dbReference type="PANTHER" id="PTHR45683">
    <property type="entry name" value="MITOCHONDRIAL NICOTINAMIDE ADENINE DINUCLEOTIDE TRANSPORTER 1-RELATED-RELATED"/>
    <property type="match status" value="1"/>
</dbReference>
<evidence type="ECO:0000256" key="2">
    <source>
        <dbReference type="ARBA" id="ARBA00006375"/>
    </source>
</evidence>
<keyword evidence="7 8" id="KW-0472">Membrane</keyword>
<dbReference type="Gene3D" id="1.50.40.10">
    <property type="entry name" value="Mitochondrial carrier domain"/>
    <property type="match status" value="1"/>
</dbReference>
<comment type="subcellular location">
    <subcellularLocation>
        <location evidence="1">Membrane</location>
        <topology evidence="1">Multi-pass membrane protein</topology>
    </subcellularLocation>
</comment>
<dbReference type="GO" id="GO:0055085">
    <property type="term" value="P:transmembrane transport"/>
    <property type="evidence" value="ECO:0007669"/>
    <property type="project" value="InterPro"/>
</dbReference>
<dbReference type="InterPro" id="IPR044712">
    <property type="entry name" value="SLC25A32-like"/>
</dbReference>
<keyword evidence="6 8" id="KW-1133">Transmembrane helix</keyword>
<accession>B2YFY7</accession>
<dbReference type="Pfam" id="PF00153">
    <property type="entry name" value="Mito_carr"/>
    <property type="match status" value="3"/>
</dbReference>
<dbReference type="GeneID" id="6295469"/>
<comment type="similarity">
    <text evidence="2">Belongs to the mitochondrial carrier (TC 2.A.29) family.</text>
</comment>
<evidence type="ECO:0000256" key="4">
    <source>
        <dbReference type="ARBA" id="ARBA00022692"/>
    </source>
</evidence>
<evidence type="ECO:0000256" key="8">
    <source>
        <dbReference type="SAM" id="Phobius"/>
    </source>
</evidence>
<name>B2YFY7_MHVB</name>
<reference evidence="9 10" key="1">
    <citation type="journal article" date="2008" name="Virology">
        <title>Sequence analysis of a non-classified, non-occluded DNA virus that causes salivary gland hypertrophy of Musca domestica, MdSGHV.</title>
        <authorList>
            <person name="Garcia-Maruniak A."/>
            <person name="Maruniak J.E."/>
            <person name="Farmerie W."/>
            <person name="Boucias D.G."/>
        </authorList>
    </citation>
    <scope>NUCLEOTIDE SEQUENCE [LARGE SCALE GENOMIC DNA]</scope>
    <source>
        <strain evidence="10">Isolate Musca domestica/United States/Boucias/-</strain>
    </source>
</reference>
<dbReference type="SUPFAM" id="SSF103506">
    <property type="entry name" value="Mitochondrial carrier"/>
    <property type="match status" value="1"/>
</dbReference>
<gene>
    <name evidence="9" type="ORF">MdSGHV010</name>
</gene>
<evidence type="ECO:0000256" key="3">
    <source>
        <dbReference type="ARBA" id="ARBA00022448"/>
    </source>
</evidence>
<keyword evidence="3" id="KW-0813">Transport</keyword>